<accession>A0A6C0IIG2</accession>
<reference evidence="1" key="1">
    <citation type="journal article" date="2020" name="Nature">
        <title>Giant virus diversity and host interactions through global metagenomics.</title>
        <authorList>
            <person name="Schulz F."/>
            <person name="Roux S."/>
            <person name="Paez-Espino D."/>
            <person name="Jungbluth S."/>
            <person name="Walsh D.A."/>
            <person name="Denef V.J."/>
            <person name="McMahon K.D."/>
            <person name="Konstantinidis K.T."/>
            <person name="Eloe-Fadrosh E.A."/>
            <person name="Kyrpides N.C."/>
            <person name="Woyke T."/>
        </authorList>
    </citation>
    <scope>NUCLEOTIDE SEQUENCE</scope>
    <source>
        <strain evidence="1">GVMAG-M-3300023184-88</strain>
    </source>
</reference>
<organism evidence="1">
    <name type="scientific">viral metagenome</name>
    <dbReference type="NCBI Taxonomy" id="1070528"/>
    <lineage>
        <taxon>unclassified sequences</taxon>
        <taxon>metagenomes</taxon>
        <taxon>organismal metagenomes</taxon>
    </lineage>
</organism>
<evidence type="ECO:0000313" key="1">
    <source>
        <dbReference type="EMBL" id="QHT92275.1"/>
    </source>
</evidence>
<sequence length="103" mass="11873">MRKTRKRGGDIPECIESEKQLQKYTERLETLQGMLTGSATISPNDKARLNKDMEHVSKKIDKHTAILEKCSADKKTKYTGIWGLLGYGGKRTNRKRTHRKRRA</sequence>
<dbReference type="AlphaFoldDB" id="A0A6C0IIG2"/>
<dbReference type="EMBL" id="MN740182">
    <property type="protein sequence ID" value="QHT92275.1"/>
    <property type="molecule type" value="Genomic_DNA"/>
</dbReference>
<proteinExistence type="predicted"/>
<name>A0A6C0IIG2_9ZZZZ</name>
<protein>
    <submittedName>
        <fullName evidence="1">Uncharacterized protein</fullName>
    </submittedName>
</protein>